<evidence type="ECO:0000313" key="1">
    <source>
        <dbReference type="EMBL" id="MBC8336637.1"/>
    </source>
</evidence>
<protein>
    <submittedName>
        <fullName evidence="1">Uncharacterized protein</fullName>
    </submittedName>
</protein>
<dbReference type="Proteomes" id="UP000614469">
    <property type="component" value="Unassembled WGS sequence"/>
</dbReference>
<proteinExistence type="predicted"/>
<organism evidence="1 2">
    <name type="scientific">Candidatus Desulfolinea nitratireducens</name>
    <dbReference type="NCBI Taxonomy" id="2841698"/>
    <lineage>
        <taxon>Bacteria</taxon>
        <taxon>Bacillati</taxon>
        <taxon>Chloroflexota</taxon>
        <taxon>Anaerolineae</taxon>
        <taxon>Anaerolineales</taxon>
        <taxon>Anaerolineales incertae sedis</taxon>
        <taxon>Candidatus Desulfolinea</taxon>
    </lineage>
</organism>
<dbReference type="AlphaFoldDB" id="A0A8J6NQE7"/>
<comment type="caution">
    <text evidence="1">The sequence shown here is derived from an EMBL/GenBank/DDBJ whole genome shotgun (WGS) entry which is preliminary data.</text>
</comment>
<evidence type="ECO:0000313" key="2">
    <source>
        <dbReference type="Proteomes" id="UP000614469"/>
    </source>
</evidence>
<dbReference type="EMBL" id="JACNJN010000179">
    <property type="protein sequence ID" value="MBC8336637.1"/>
    <property type="molecule type" value="Genomic_DNA"/>
</dbReference>
<accession>A0A8J6NQE7</accession>
<gene>
    <name evidence="1" type="ORF">H8E29_15350</name>
</gene>
<name>A0A8J6NQE7_9CHLR</name>
<reference evidence="1 2" key="1">
    <citation type="submission" date="2020-08" db="EMBL/GenBank/DDBJ databases">
        <title>Bridging the membrane lipid divide: bacteria of the FCB group superphylum have the potential to synthesize archaeal ether lipids.</title>
        <authorList>
            <person name="Villanueva L."/>
            <person name="Von Meijenfeldt F.A.B."/>
            <person name="Westbye A.B."/>
            <person name="Yadav S."/>
            <person name="Hopmans E.C."/>
            <person name="Dutilh B.E."/>
            <person name="Sinninghe Damste J.S."/>
        </authorList>
    </citation>
    <scope>NUCLEOTIDE SEQUENCE [LARGE SCALE GENOMIC DNA]</scope>
    <source>
        <strain evidence="1">NIOZ-UU36</strain>
    </source>
</reference>
<sequence>MKFNRNSEYWLDVLQMERPDLDLQSLIANLSLYQGELLPGFYDEWIAIERERVQAVFEGRRVL</sequence>